<dbReference type="AlphaFoldDB" id="Q2PC72"/>
<dbReference type="GO" id="GO:0008194">
    <property type="term" value="F:UDP-glycosyltransferase activity"/>
    <property type="evidence" value="ECO:0007669"/>
    <property type="project" value="InterPro"/>
</dbReference>
<evidence type="ECO:0000256" key="2">
    <source>
        <dbReference type="ARBA" id="ARBA00022676"/>
    </source>
</evidence>
<dbReference type="InterPro" id="IPR002213">
    <property type="entry name" value="UDP_glucos_trans"/>
</dbReference>
<organism evidence="6">
    <name type="scientific">Streptomyces rubradiris</name>
    <name type="common">Streptomyces achromogenes subsp. rubradiris</name>
    <dbReference type="NCBI Taxonomy" id="285531"/>
    <lineage>
        <taxon>Bacteria</taxon>
        <taxon>Bacillati</taxon>
        <taxon>Actinomycetota</taxon>
        <taxon>Actinomycetes</taxon>
        <taxon>Kitasatosporales</taxon>
        <taxon>Streptomycetaceae</taxon>
        <taxon>Streptomyces</taxon>
    </lineage>
</organism>
<reference evidence="6" key="3">
    <citation type="submission" date="2004-12" db="EMBL/GenBank/DDBJ databases">
        <authorList>
            <person name="Kim C.G."/>
        </authorList>
    </citation>
    <scope>NUCLEOTIDE SEQUENCE</scope>
    <source>
        <strain evidence="6">NRRL 3061</strain>
    </source>
</reference>
<dbReference type="Pfam" id="PF06722">
    <property type="entry name" value="EryCIII-like_C"/>
    <property type="match status" value="1"/>
</dbReference>
<dbReference type="GO" id="GO:0017000">
    <property type="term" value="P:antibiotic biosynthetic process"/>
    <property type="evidence" value="ECO:0007669"/>
    <property type="project" value="UniProtKB-ARBA"/>
</dbReference>
<feature type="domain" description="Erythromycin biosynthesis protein CIII-like C-terminal" evidence="4">
    <location>
        <begin position="158"/>
        <end position="301"/>
    </location>
</feature>
<dbReference type="Pfam" id="PF21036">
    <property type="entry name" value="EryCIII-like_N"/>
    <property type="match status" value="2"/>
</dbReference>
<gene>
    <name evidence="6" type="primary">rubG1</name>
</gene>
<dbReference type="InterPro" id="IPR048284">
    <property type="entry name" value="EryCIII-like_N"/>
</dbReference>
<dbReference type="EMBL" id="AJ871581">
    <property type="protein sequence ID" value="CAI94693.1"/>
    <property type="molecule type" value="Genomic_DNA"/>
</dbReference>
<dbReference type="CDD" id="cd03784">
    <property type="entry name" value="GT1_Gtf-like"/>
    <property type="match status" value="1"/>
</dbReference>
<dbReference type="InterPro" id="IPR050426">
    <property type="entry name" value="Glycosyltransferase_28"/>
</dbReference>
<evidence type="ECO:0000259" key="4">
    <source>
        <dbReference type="Pfam" id="PF06722"/>
    </source>
</evidence>
<comment type="similarity">
    <text evidence="1">Belongs to the glycosyltransferase 28 family.</text>
</comment>
<feature type="domain" description="Erythromycin biosynthesis protein CIII-like N-terminal" evidence="5">
    <location>
        <begin position="22"/>
        <end position="60"/>
    </location>
</feature>
<feature type="domain" description="Erythromycin biosynthesis protein CIII-like N-terminal" evidence="5">
    <location>
        <begin position="92"/>
        <end position="141"/>
    </location>
</feature>
<proteinExistence type="inferred from homology"/>
<dbReference type="SUPFAM" id="SSF53756">
    <property type="entry name" value="UDP-Glycosyltransferase/glycogen phosphorylase"/>
    <property type="match status" value="1"/>
</dbReference>
<evidence type="ECO:0000256" key="3">
    <source>
        <dbReference type="ARBA" id="ARBA00022679"/>
    </source>
</evidence>
<evidence type="ECO:0000313" key="6">
    <source>
        <dbReference type="EMBL" id="CAI94693.1"/>
    </source>
</evidence>
<keyword evidence="2" id="KW-0328">Glycosyltransferase</keyword>
<dbReference type="PANTHER" id="PTHR48050">
    <property type="entry name" value="STEROL 3-BETA-GLUCOSYLTRANSFERASE"/>
    <property type="match status" value="1"/>
</dbReference>
<dbReference type="GO" id="GO:0016758">
    <property type="term" value="F:hexosyltransferase activity"/>
    <property type="evidence" value="ECO:0007669"/>
    <property type="project" value="UniProtKB-ARBA"/>
</dbReference>
<keyword evidence="3 6" id="KW-0808">Transferase</keyword>
<evidence type="ECO:0000259" key="5">
    <source>
        <dbReference type="Pfam" id="PF21036"/>
    </source>
</evidence>
<name>Q2PC72_STRRR</name>
<protein>
    <submittedName>
        <fullName evidence="6">Putative glycosyltransferase</fullName>
    </submittedName>
</protein>
<accession>Q2PC72</accession>
<sequence length="310" mass="32750">MRFLFTTFAWSSHYYPMVPLGWALQAAGHEVRVATTPSLVDAVVTTGLPAVAVGKDIDIVGRAGSGKLHDHERWPTDRDKVSCAEDRPSAWIDPCPPSMRVPGQTTAPRLPVRYVPYNAPGALPAWLIEPPTRPRVCITWGISTVRMIGDAVTGPLSRVVEAVSALGVDVVLAVSAATRAALGTVPDGVRVAESLPLHLLLPSCRAIVHQGGVGTALTAGVYAVPQLTVTQFSDQMAVGDVLAAGGAGRHLLHDEATVERITSHVLGLLDDQECLQAAKLLQREIVSQPAPAALVPRLVQLAGLRASPRA</sequence>
<reference evidence="6" key="2">
    <citation type="journal article" date="2003" name="Biotechnol. Lett.">
        <title>Functional identification of rub52 gene involved in the biosynthesis of rubradirin.</title>
        <authorList>
            <person name="Maharjan J."/>
            <person name="Liou K."/>
            <person name="Lee H.C."/>
            <person name="Kim C.G."/>
            <person name="Lee J.J."/>
            <person name="Yoo J.C."/>
            <person name="Sohng J.K."/>
        </authorList>
    </citation>
    <scope>NUCLEOTIDE SEQUENCE</scope>
    <source>
        <strain evidence="6">NRRL 3061</strain>
    </source>
</reference>
<dbReference type="CAZy" id="GT1">
    <property type="family name" value="Glycosyltransferase Family 1"/>
</dbReference>
<dbReference type="InterPro" id="IPR010610">
    <property type="entry name" value="EryCIII-like_C"/>
</dbReference>
<dbReference type="Gene3D" id="3.40.50.2000">
    <property type="entry name" value="Glycogen Phosphorylase B"/>
    <property type="match status" value="3"/>
</dbReference>
<reference evidence="6" key="1">
    <citation type="journal article" date="1997" name="Mol. Cells">
        <title>Identification of a gene cluster of biosynthetic genes of rubradirin substructures in S. achromogenes var. rubradiris NRRL3061.</title>
        <authorList>
            <person name="Sohng J.K."/>
            <person name="Oh T.J."/>
            <person name="Lee J.J."/>
            <person name="Kim C.G."/>
        </authorList>
    </citation>
    <scope>NUCLEOTIDE SEQUENCE</scope>
    <source>
        <strain evidence="6">NRRL 3061</strain>
    </source>
</reference>
<evidence type="ECO:0000256" key="1">
    <source>
        <dbReference type="ARBA" id="ARBA00006962"/>
    </source>
</evidence>
<dbReference type="PANTHER" id="PTHR48050:SF13">
    <property type="entry name" value="STEROL 3-BETA-GLUCOSYLTRANSFERASE UGT80A2"/>
    <property type="match status" value="1"/>
</dbReference>